<gene>
    <name evidence="6" type="ORF">FRX31_031907</name>
</gene>
<reference evidence="6 7" key="1">
    <citation type="submission" date="2020-06" db="EMBL/GenBank/DDBJ databases">
        <title>Transcriptomic and genomic resources for Thalictrum thalictroides and T. hernandezii: Facilitating candidate gene discovery in an emerging model plant lineage.</title>
        <authorList>
            <person name="Arias T."/>
            <person name="Riano-Pachon D.M."/>
            <person name="Di Stilio V.S."/>
        </authorList>
    </citation>
    <scope>NUCLEOTIDE SEQUENCE [LARGE SCALE GENOMIC DNA]</scope>
    <source>
        <strain evidence="7">cv. WT478/WT964</strain>
        <tissue evidence="6">Leaves</tissue>
    </source>
</reference>
<dbReference type="GO" id="GO:0012505">
    <property type="term" value="C:endomembrane system"/>
    <property type="evidence" value="ECO:0007669"/>
    <property type="project" value="TreeGrafter"/>
</dbReference>
<comment type="similarity">
    <text evidence="2">Belongs to the strictosidine synthase family.</text>
</comment>
<dbReference type="PANTHER" id="PTHR10426">
    <property type="entry name" value="STRICTOSIDINE SYNTHASE-RELATED"/>
    <property type="match status" value="1"/>
</dbReference>
<evidence type="ECO:0000313" key="7">
    <source>
        <dbReference type="Proteomes" id="UP000554482"/>
    </source>
</evidence>
<dbReference type="SUPFAM" id="SSF63829">
    <property type="entry name" value="Calcium-dependent phosphotriesterase"/>
    <property type="match status" value="1"/>
</dbReference>
<dbReference type="GO" id="GO:0016787">
    <property type="term" value="F:hydrolase activity"/>
    <property type="evidence" value="ECO:0007669"/>
    <property type="project" value="TreeGrafter"/>
</dbReference>
<protein>
    <submittedName>
        <fullName evidence="6">Strictosidine synthase</fullName>
    </submittedName>
</protein>
<sequence>MSYRESLRLITSGDSTGKFMSYDPVSKKVTVLLKELSFANGVALSKNRDYILVAETSRHHIIRYWLQGPQARTFEVFAQVPGFPDNIKRSAKGEFWVGLNNSRTIPSSIDDIIAVRLDGQGRILERRHGQ</sequence>
<dbReference type="InterPro" id="IPR018119">
    <property type="entry name" value="Strictosidine_synth_cons-reg"/>
</dbReference>
<dbReference type="EMBL" id="JABWDY010039972">
    <property type="protein sequence ID" value="KAF5178509.1"/>
    <property type="molecule type" value="Genomic_DNA"/>
</dbReference>
<dbReference type="OrthoDB" id="5307922at2759"/>
<evidence type="ECO:0000256" key="1">
    <source>
        <dbReference type="ARBA" id="ARBA00004116"/>
    </source>
</evidence>
<dbReference type="Proteomes" id="UP000554482">
    <property type="component" value="Unassembled WGS sequence"/>
</dbReference>
<dbReference type="Pfam" id="PF03088">
    <property type="entry name" value="Str_synth"/>
    <property type="match status" value="1"/>
</dbReference>
<dbReference type="InterPro" id="IPR011042">
    <property type="entry name" value="6-blade_b-propeller_TolB-like"/>
</dbReference>
<evidence type="ECO:0000259" key="5">
    <source>
        <dbReference type="Pfam" id="PF03088"/>
    </source>
</evidence>
<accession>A0A7J6V0N9</accession>
<dbReference type="GO" id="GO:0005773">
    <property type="term" value="C:vacuole"/>
    <property type="evidence" value="ECO:0007669"/>
    <property type="project" value="UniProtKB-SubCell"/>
</dbReference>
<evidence type="ECO:0000313" key="6">
    <source>
        <dbReference type="EMBL" id="KAF5178509.1"/>
    </source>
</evidence>
<organism evidence="6 7">
    <name type="scientific">Thalictrum thalictroides</name>
    <name type="common">Rue-anemone</name>
    <name type="synonym">Anemone thalictroides</name>
    <dbReference type="NCBI Taxonomy" id="46969"/>
    <lineage>
        <taxon>Eukaryota</taxon>
        <taxon>Viridiplantae</taxon>
        <taxon>Streptophyta</taxon>
        <taxon>Embryophyta</taxon>
        <taxon>Tracheophyta</taxon>
        <taxon>Spermatophyta</taxon>
        <taxon>Magnoliopsida</taxon>
        <taxon>Ranunculales</taxon>
        <taxon>Ranunculaceae</taxon>
        <taxon>Thalictroideae</taxon>
        <taxon>Thalictrum</taxon>
    </lineage>
</organism>
<name>A0A7J6V0N9_THATH</name>
<evidence type="ECO:0000256" key="4">
    <source>
        <dbReference type="ARBA" id="ARBA00023180"/>
    </source>
</evidence>
<comment type="caution">
    <text evidence="6">The sequence shown here is derived from an EMBL/GenBank/DDBJ whole genome shotgun (WGS) entry which is preliminary data.</text>
</comment>
<keyword evidence="3" id="KW-0926">Vacuole</keyword>
<keyword evidence="4" id="KW-0325">Glycoprotein</keyword>
<evidence type="ECO:0000256" key="2">
    <source>
        <dbReference type="ARBA" id="ARBA00009191"/>
    </source>
</evidence>
<feature type="domain" description="Strictosidine synthase conserved region" evidence="5">
    <location>
        <begin position="9"/>
        <end position="68"/>
    </location>
</feature>
<dbReference type="AlphaFoldDB" id="A0A7J6V0N9"/>
<dbReference type="PANTHER" id="PTHR10426:SF86">
    <property type="entry name" value="PROTEIN STRICTOSIDINE SYNTHASE-LIKE 10-LIKE"/>
    <property type="match status" value="1"/>
</dbReference>
<evidence type="ECO:0000256" key="3">
    <source>
        <dbReference type="ARBA" id="ARBA00022554"/>
    </source>
</evidence>
<proteinExistence type="inferred from homology"/>
<dbReference type="Gene3D" id="2.120.10.30">
    <property type="entry name" value="TolB, C-terminal domain"/>
    <property type="match status" value="1"/>
</dbReference>
<comment type="subcellular location">
    <subcellularLocation>
        <location evidence="1">Vacuole</location>
    </subcellularLocation>
</comment>
<keyword evidence="7" id="KW-1185">Reference proteome</keyword>